<evidence type="ECO:0000313" key="2">
    <source>
        <dbReference type="Proteomes" id="UP001151760"/>
    </source>
</evidence>
<reference evidence="1" key="2">
    <citation type="submission" date="2022-01" db="EMBL/GenBank/DDBJ databases">
        <authorList>
            <person name="Yamashiro T."/>
            <person name="Shiraishi A."/>
            <person name="Satake H."/>
            <person name="Nakayama K."/>
        </authorList>
    </citation>
    <scope>NUCLEOTIDE SEQUENCE</scope>
</reference>
<dbReference type="Proteomes" id="UP001151760">
    <property type="component" value="Unassembled WGS sequence"/>
</dbReference>
<accession>A0ABQ5CLS9</accession>
<reference evidence="1" key="1">
    <citation type="journal article" date="2022" name="Int. J. Mol. Sci.">
        <title>Draft Genome of Tanacetum Coccineum: Genomic Comparison of Closely Related Tanacetum-Family Plants.</title>
        <authorList>
            <person name="Yamashiro T."/>
            <person name="Shiraishi A."/>
            <person name="Nakayama K."/>
            <person name="Satake H."/>
        </authorList>
    </citation>
    <scope>NUCLEOTIDE SEQUENCE</scope>
</reference>
<dbReference type="EMBL" id="BQNB010014329">
    <property type="protein sequence ID" value="GJT26878.1"/>
    <property type="molecule type" value="Genomic_DNA"/>
</dbReference>
<keyword evidence="2" id="KW-1185">Reference proteome</keyword>
<proteinExistence type="predicted"/>
<protein>
    <submittedName>
        <fullName evidence="1">Uncharacterized protein</fullName>
    </submittedName>
</protein>
<sequence length="449" mass="51107">MRDGELNINELGLEYGRYGVSKVLDTAYRGFLRAQIRRIFLDGYGILVVRIVIFKISSFKLQNACLLVNLHQDTESNSSSSCLEALKKYDNVLPLIERQIVQYLQKVSRVLYNILIKDQWEKHEKAAVSYANLMSKIKGFHNASYKVHRGTEDAFSRYGKLLDAVKEDPALKKKVIKATEAYTKNSTNLIELLSLIKSFDFWGLNSSVESLQASALRQDEHLAEWAKSSTFMAWNLGLRMTTPSTSVQTTTLVITKGPITIKGENFTHAATEEPPSQTEGENNNMETQVTEVVQEEATKACVDPKILASVKGGQEFKKIQDVELQVLNREHSLKVKRQMELRNKRLEQYMWTTSSILKPKPITNFKIHPNNKPVVLTVYRGNDRRNFDVHNPFKFVDFGITELGALGPIIENKNNKIVVKLMISLGKRYKRMNKIPKELRIQSALPASL</sequence>
<comment type="caution">
    <text evidence="1">The sequence shown here is derived from an EMBL/GenBank/DDBJ whole genome shotgun (WGS) entry which is preliminary data.</text>
</comment>
<gene>
    <name evidence="1" type="ORF">Tco_0907153</name>
</gene>
<organism evidence="1 2">
    <name type="scientific">Tanacetum coccineum</name>
    <dbReference type="NCBI Taxonomy" id="301880"/>
    <lineage>
        <taxon>Eukaryota</taxon>
        <taxon>Viridiplantae</taxon>
        <taxon>Streptophyta</taxon>
        <taxon>Embryophyta</taxon>
        <taxon>Tracheophyta</taxon>
        <taxon>Spermatophyta</taxon>
        <taxon>Magnoliopsida</taxon>
        <taxon>eudicotyledons</taxon>
        <taxon>Gunneridae</taxon>
        <taxon>Pentapetalae</taxon>
        <taxon>asterids</taxon>
        <taxon>campanulids</taxon>
        <taxon>Asterales</taxon>
        <taxon>Asteraceae</taxon>
        <taxon>Asteroideae</taxon>
        <taxon>Anthemideae</taxon>
        <taxon>Anthemidinae</taxon>
        <taxon>Tanacetum</taxon>
    </lineage>
</organism>
<evidence type="ECO:0000313" key="1">
    <source>
        <dbReference type="EMBL" id="GJT26878.1"/>
    </source>
</evidence>
<name>A0ABQ5CLS9_9ASTR</name>